<dbReference type="EMBL" id="CP042304">
    <property type="protein sequence ID" value="QDZ10256.1"/>
    <property type="molecule type" value="Genomic_DNA"/>
</dbReference>
<feature type="domain" description="EamA" evidence="7">
    <location>
        <begin position="188"/>
        <end position="313"/>
    </location>
</feature>
<organism evidence="8 9">
    <name type="scientific">Devosia ginsengisoli</name>
    <dbReference type="NCBI Taxonomy" id="400770"/>
    <lineage>
        <taxon>Bacteria</taxon>
        <taxon>Pseudomonadati</taxon>
        <taxon>Pseudomonadota</taxon>
        <taxon>Alphaproteobacteria</taxon>
        <taxon>Hyphomicrobiales</taxon>
        <taxon>Devosiaceae</taxon>
        <taxon>Devosia</taxon>
    </lineage>
</organism>
<feature type="transmembrane region" description="Helical" evidence="6">
    <location>
        <begin position="110"/>
        <end position="128"/>
    </location>
</feature>
<feature type="domain" description="EamA" evidence="7">
    <location>
        <begin position="47"/>
        <end position="177"/>
    </location>
</feature>
<feature type="transmembrane region" description="Helical" evidence="6">
    <location>
        <begin position="79"/>
        <end position="98"/>
    </location>
</feature>
<dbReference type="PANTHER" id="PTHR22911:SF6">
    <property type="entry name" value="SOLUTE CARRIER FAMILY 35 MEMBER G1"/>
    <property type="match status" value="1"/>
</dbReference>
<protein>
    <submittedName>
        <fullName evidence="8">DMT family transporter</fullName>
    </submittedName>
</protein>
<dbReference type="OrthoDB" id="7818056at2"/>
<keyword evidence="5 6" id="KW-0472">Membrane</keyword>
<keyword evidence="4 6" id="KW-1133">Transmembrane helix</keyword>
<accession>A0A5B8LQD1</accession>
<evidence type="ECO:0000256" key="3">
    <source>
        <dbReference type="ARBA" id="ARBA00022692"/>
    </source>
</evidence>
<feature type="transmembrane region" description="Helical" evidence="6">
    <location>
        <begin position="140"/>
        <end position="156"/>
    </location>
</feature>
<evidence type="ECO:0000313" key="8">
    <source>
        <dbReference type="EMBL" id="QDZ10256.1"/>
    </source>
</evidence>
<dbReference type="GO" id="GO:0016020">
    <property type="term" value="C:membrane"/>
    <property type="evidence" value="ECO:0007669"/>
    <property type="project" value="UniProtKB-SubCell"/>
</dbReference>
<evidence type="ECO:0000256" key="2">
    <source>
        <dbReference type="ARBA" id="ARBA00009853"/>
    </source>
</evidence>
<name>A0A5B8LQD1_9HYPH</name>
<evidence type="ECO:0000256" key="5">
    <source>
        <dbReference type="ARBA" id="ARBA00023136"/>
    </source>
</evidence>
<feature type="transmembrane region" description="Helical" evidence="6">
    <location>
        <begin position="275"/>
        <end position="295"/>
    </location>
</feature>
<keyword evidence="3 6" id="KW-0812">Transmembrane</keyword>
<evidence type="ECO:0000256" key="6">
    <source>
        <dbReference type="SAM" id="Phobius"/>
    </source>
</evidence>
<sequence>MPPNSASHAHWTTLMPPGTHRSPAPPLIPSLPLSAPAPVRVETASLTGMALGVAAYSLFAAHDAMIKGVITALPAPQILFVRGVVVIALCLIIGRHRVVIDLWHSKNRMLILGRGLMTLAAWVMYYSAGRDLQLAEMTTLYYVAPVLTTVLAVIFLKEQLTLARIGGASIGFFGIVVAANPSGFTIGWPVIMVLGAALFWAFAMILMRTISRSDSTLVQVFAQNLIHVLVMAVAALPFWQGMGLREIALCVAAGLVGGLAQFILVEAARSVPASVLGTVEYGALIWSFIFGYLFWAEMPVTTVYVGAFLVVAAGLTLALSEHRNRREIIDAP</sequence>
<dbReference type="AlphaFoldDB" id="A0A5B8LQD1"/>
<dbReference type="SUPFAM" id="SSF103481">
    <property type="entry name" value="Multidrug resistance efflux transporter EmrE"/>
    <property type="match status" value="2"/>
</dbReference>
<feature type="transmembrane region" description="Helical" evidence="6">
    <location>
        <begin position="186"/>
        <end position="206"/>
    </location>
</feature>
<evidence type="ECO:0000259" key="7">
    <source>
        <dbReference type="Pfam" id="PF00892"/>
    </source>
</evidence>
<feature type="transmembrane region" description="Helical" evidence="6">
    <location>
        <begin position="301"/>
        <end position="319"/>
    </location>
</feature>
<feature type="transmembrane region" description="Helical" evidence="6">
    <location>
        <begin position="218"/>
        <end position="240"/>
    </location>
</feature>
<feature type="transmembrane region" description="Helical" evidence="6">
    <location>
        <begin position="246"/>
        <end position="268"/>
    </location>
</feature>
<comment type="subcellular location">
    <subcellularLocation>
        <location evidence="1">Membrane</location>
        <topology evidence="1">Multi-pass membrane protein</topology>
    </subcellularLocation>
</comment>
<evidence type="ECO:0000313" key="9">
    <source>
        <dbReference type="Proteomes" id="UP000315364"/>
    </source>
</evidence>
<dbReference type="PANTHER" id="PTHR22911">
    <property type="entry name" value="ACYL-MALONYL CONDENSING ENZYME-RELATED"/>
    <property type="match status" value="1"/>
</dbReference>
<evidence type="ECO:0000256" key="1">
    <source>
        <dbReference type="ARBA" id="ARBA00004141"/>
    </source>
</evidence>
<dbReference type="KEGG" id="dea:FPZ08_05550"/>
<reference evidence="8 9" key="1">
    <citation type="submission" date="2019-07" db="EMBL/GenBank/DDBJ databases">
        <title>Full genome sequence of Devosia sp. Gsoil 520.</title>
        <authorList>
            <person name="Im W.-T."/>
        </authorList>
    </citation>
    <scope>NUCLEOTIDE SEQUENCE [LARGE SCALE GENOMIC DNA]</scope>
    <source>
        <strain evidence="8 9">Gsoil 520</strain>
    </source>
</reference>
<dbReference type="Proteomes" id="UP000315364">
    <property type="component" value="Chromosome"/>
</dbReference>
<evidence type="ECO:0000256" key="4">
    <source>
        <dbReference type="ARBA" id="ARBA00022989"/>
    </source>
</evidence>
<feature type="transmembrane region" description="Helical" evidence="6">
    <location>
        <begin position="163"/>
        <end position="180"/>
    </location>
</feature>
<keyword evidence="9" id="KW-1185">Reference proteome</keyword>
<dbReference type="Pfam" id="PF00892">
    <property type="entry name" value="EamA"/>
    <property type="match status" value="2"/>
</dbReference>
<gene>
    <name evidence="8" type="ORF">FPZ08_05550</name>
</gene>
<dbReference type="InterPro" id="IPR037185">
    <property type="entry name" value="EmrE-like"/>
</dbReference>
<comment type="similarity">
    <text evidence="2">Belongs to the drug/metabolite transporter (DMT) superfamily. 10 TMS drug/metabolite exporter (DME) (TC 2.A.7.3) family.</text>
</comment>
<proteinExistence type="inferred from homology"/>
<dbReference type="InterPro" id="IPR000620">
    <property type="entry name" value="EamA_dom"/>
</dbReference>